<reference evidence="8" key="1">
    <citation type="journal article" date="2019" name="Int. J. Syst. Evol. Microbiol.">
        <title>The Global Catalogue of Microorganisms (GCM) 10K type strain sequencing project: providing services to taxonomists for standard genome sequencing and annotation.</title>
        <authorList>
            <consortium name="The Broad Institute Genomics Platform"/>
            <consortium name="The Broad Institute Genome Sequencing Center for Infectious Disease"/>
            <person name="Wu L."/>
            <person name="Ma J."/>
        </authorList>
    </citation>
    <scope>NUCLEOTIDE SEQUENCE [LARGE SCALE GENOMIC DNA]</scope>
    <source>
        <strain evidence="8">CGMCC 1.15342</strain>
    </source>
</reference>
<protein>
    <recommendedName>
        <fullName evidence="6">Cytochrome c domain-containing protein</fullName>
    </recommendedName>
</protein>
<evidence type="ECO:0000256" key="3">
    <source>
        <dbReference type="ARBA" id="ARBA00023004"/>
    </source>
</evidence>
<dbReference type="InterPro" id="IPR051459">
    <property type="entry name" value="Cytochrome_c-type_DH"/>
</dbReference>
<comment type="caution">
    <text evidence="7">The sequence shown here is derived from an EMBL/GenBank/DDBJ whole genome shotgun (WGS) entry which is preliminary data.</text>
</comment>
<evidence type="ECO:0000256" key="2">
    <source>
        <dbReference type="ARBA" id="ARBA00022723"/>
    </source>
</evidence>
<evidence type="ECO:0000256" key="1">
    <source>
        <dbReference type="ARBA" id="ARBA00022617"/>
    </source>
</evidence>
<dbReference type="PROSITE" id="PS51007">
    <property type="entry name" value="CYTC"/>
    <property type="match status" value="2"/>
</dbReference>
<name>A0ABQ1M2X6_9SPHI</name>
<evidence type="ECO:0000259" key="6">
    <source>
        <dbReference type="PROSITE" id="PS51007"/>
    </source>
</evidence>
<feature type="domain" description="Cytochrome c" evidence="6">
    <location>
        <begin position="45"/>
        <end position="159"/>
    </location>
</feature>
<feature type="domain" description="Cytochrome c" evidence="6">
    <location>
        <begin position="195"/>
        <end position="311"/>
    </location>
</feature>
<feature type="transmembrane region" description="Helical" evidence="5">
    <location>
        <begin position="7"/>
        <end position="29"/>
    </location>
</feature>
<evidence type="ECO:0000313" key="8">
    <source>
        <dbReference type="Proteomes" id="UP000597338"/>
    </source>
</evidence>
<evidence type="ECO:0000256" key="5">
    <source>
        <dbReference type="SAM" id="Phobius"/>
    </source>
</evidence>
<dbReference type="InterPro" id="IPR036909">
    <property type="entry name" value="Cyt_c-like_dom_sf"/>
</dbReference>
<proteinExistence type="predicted"/>
<dbReference type="PANTHER" id="PTHR35008:SF4">
    <property type="entry name" value="BLL4482 PROTEIN"/>
    <property type="match status" value="1"/>
</dbReference>
<dbReference type="InterPro" id="IPR009056">
    <property type="entry name" value="Cyt_c-like_dom"/>
</dbReference>
<dbReference type="Gene3D" id="1.10.760.10">
    <property type="entry name" value="Cytochrome c-like domain"/>
    <property type="match status" value="1"/>
</dbReference>
<keyword evidence="1 4" id="KW-0349">Heme</keyword>
<keyword evidence="2 4" id="KW-0479">Metal-binding</keyword>
<dbReference type="SUPFAM" id="SSF46626">
    <property type="entry name" value="Cytochrome c"/>
    <property type="match status" value="2"/>
</dbReference>
<accession>A0ABQ1M2X6</accession>
<keyword evidence="5" id="KW-0472">Membrane</keyword>
<dbReference type="RefSeq" id="WP_188751646.1">
    <property type="nucleotide sequence ID" value="NZ_BMIK01000009.1"/>
</dbReference>
<keyword evidence="8" id="KW-1185">Reference proteome</keyword>
<evidence type="ECO:0000256" key="4">
    <source>
        <dbReference type="PROSITE-ProRule" id="PRU00433"/>
    </source>
</evidence>
<keyword evidence="3 4" id="KW-0408">Iron</keyword>
<organism evidence="7 8">
    <name type="scientific">Parapedobacter defluvii</name>
    <dbReference type="NCBI Taxonomy" id="2045106"/>
    <lineage>
        <taxon>Bacteria</taxon>
        <taxon>Pseudomonadati</taxon>
        <taxon>Bacteroidota</taxon>
        <taxon>Sphingobacteriia</taxon>
        <taxon>Sphingobacteriales</taxon>
        <taxon>Sphingobacteriaceae</taxon>
        <taxon>Parapedobacter</taxon>
    </lineage>
</organism>
<dbReference type="EMBL" id="BMIK01000009">
    <property type="protein sequence ID" value="GGC33850.1"/>
    <property type="molecule type" value="Genomic_DNA"/>
</dbReference>
<keyword evidence="5" id="KW-0812">Transmembrane</keyword>
<dbReference type="Proteomes" id="UP000597338">
    <property type="component" value="Unassembled WGS sequence"/>
</dbReference>
<keyword evidence="5" id="KW-1133">Transmembrane helix</keyword>
<dbReference type="PANTHER" id="PTHR35008">
    <property type="entry name" value="BLL4482 PROTEIN-RELATED"/>
    <property type="match status" value="1"/>
</dbReference>
<sequence length="326" mass="35929">MKIIKVLGMIMGGVAVFVTMAGMYVNWFYPRVGEAPSIQVPLTVSSIERGRYLANHVTVCMDCHSKRDWTVFSGPIVPGTEGSGGEVFSREAGFPGEIYSSNLTPHKLADWTDGELYRAICAGVGKDGRALFPLMAYRRFGQMAKEDVYSIMAYIRSLKPIEQDPPVSRLDFPVSLLNKLGPTEPVHDDLPDSTDRVQYGSYLVNAAGCVDCHSKVDKGSVVEGTEFGGGMEFRQPGGIIRAPNITRHETAGIGGWTQELFVQKFKNFDPSSHTLPKLGKDDLISPMPWAMYAGMTENDLEAIYVFLRSMEPKDNRVVVREAVGHP</sequence>
<evidence type="ECO:0000313" key="7">
    <source>
        <dbReference type="EMBL" id="GGC33850.1"/>
    </source>
</evidence>
<gene>
    <name evidence="7" type="ORF">GCM10011386_27470</name>
</gene>